<dbReference type="Proteomes" id="UP000198838">
    <property type="component" value="Unassembled WGS sequence"/>
</dbReference>
<feature type="transmembrane region" description="Helical" evidence="1">
    <location>
        <begin position="370"/>
        <end position="388"/>
    </location>
</feature>
<proteinExistence type="predicted"/>
<feature type="transmembrane region" description="Helical" evidence="1">
    <location>
        <begin position="126"/>
        <end position="143"/>
    </location>
</feature>
<dbReference type="AlphaFoldDB" id="A0A1I0UYQ8"/>
<keyword evidence="1" id="KW-1133">Transmembrane helix</keyword>
<feature type="transmembrane region" description="Helical" evidence="1">
    <location>
        <begin position="101"/>
        <end position="119"/>
    </location>
</feature>
<reference evidence="2 3" key="1">
    <citation type="submission" date="2016-10" db="EMBL/GenBank/DDBJ databases">
        <authorList>
            <person name="de Groot N.N."/>
        </authorList>
    </citation>
    <scope>NUCLEOTIDE SEQUENCE [LARGE SCALE GENOMIC DNA]</scope>
    <source>
        <strain evidence="2 3">DSM 5522</strain>
    </source>
</reference>
<feature type="transmembrane region" description="Helical" evidence="1">
    <location>
        <begin position="315"/>
        <end position="333"/>
    </location>
</feature>
<dbReference type="OrthoDB" id="1832444at2"/>
<sequence>MNNSKKVFKYDFWAKFGLALFLYVSIAIAFSSIPNTRVYPKVVASLITIDGESDNSRNSFLYEDGFLNRSAEKKLLVDAVTVSGHSSIYSGLEVNSNFESWQGNLFITKFFLCFFNIVRIRYIFKLFLYLCIAILISILIRKTDFSFTVCYVMALFSMNFSEVWFSFLAYYNILFMVIAAIFALYNFERIKSDKCFMRGFLFYTGSIACFIDPFNAPFLSLYSVGSIILFDALKNDYFERVFDSLKFMFKIILFWGMGYFLTLLAKWIIVSILYKENIIFKGFARVGERITKDFINEICTNVTIFAENNDIGKKILLATMAILLLVYLFLFIMGNKGLKPLIKALPMLVFGLIALAFSAFYNINYTCFRIVGFSLLCILTFAIFTIDFDMLKKRIHYMVKGEMI</sequence>
<feature type="transmembrane region" description="Helical" evidence="1">
    <location>
        <begin position="345"/>
        <end position="364"/>
    </location>
</feature>
<keyword evidence="1" id="KW-0472">Membrane</keyword>
<dbReference type="EMBL" id="FOJY01000001">
    <property type="protein sequence ID" value="SFA68927.1"/>
    <property type="molecule type" value="Genomic_DNA"/>
</dbReference>
<feature type="transmembrane region" description="Helical" evidence="1">
    <location>
        <begin position="12"/>
        <end position="33"/>
    </location>
</feature>
<organism evidence="2 3">
    <name type="scientific">Acetitomaculum ruminis DSM 5522</name>
    <dbReference type="NCBI Taxonomy" id="1120918"/>
    <lineage>
        <taxon>Bacteria</taxon>
        <taxon>Bacillati</taxon>
        <taxon>Bacillota</taxon>
        <taxon>Clostridia</taxon>
        <taxon>Lachnospirales</taxon>
        <taxon>Lachnospiraceae</taxon>
        <taxon>Acetitomaculum</taxon>
    </lineage>
</organism>
<evidence type="ECO:0000313" key="2">
    <source>
        <dbReference type="EMBL" id="SFA68927.1"/>
    </source>
</evidence>
<evidence type="ECO:0008006" key="4">
    <source>
        <dbReference type="Google" id="ProtNLM"/>
    </source>
</evidence>
<keyword evidence="1" id="KW-0812">Transmembrane</keyword>
<feature type="transmembrane region" description="Helical" evidence="1">
    <location>
        <begin position="252"/>
        <end position="274"/>
    </location>
</feature>
<dbReference type="STRING" id="1120918.SAMN05216249_10138"/>
<name>A0A1I0UYQ8_9FIRM</name>
<feature type="transmembrane region" description="Helical" evidence="1">
    <location>
        <begin position="163"/>
        <end position="187"/>
    </location>
</feature>
<dbReference type="RefSeq" id="WP_092869763.1">
    <property type="nucleotide sequence ID" value="NZ_FOJY01000001.1"/>
</dbReference>
<protein>
    <recommendedName>
        <fullName evidence="4">Dolichyl-phosphate-mannose-protein mannosyltransferase</fullName>
    </recommendedName>
</protein>
<gene>
    <name evidence="2" type="ORF">SAMN05216249_10138</name>
</gene>
<evidence type="ECO:0000256" key="1">
    <source>
        <dbReference type="SAM" id="Phobius"/>
    </source>
</evidence>
<keyword evidence="3" id="KW-1185">Reference proteome</keyword>
<evidence type="ECO:0000313" key="3">
    <source>
        <dbReference type="Proteomes" id="UP000198838"/>
    </source>
</evidence>
<accession>A0A1I0UYQ8</accession>